<dbReference type="RefSeq" id="WP_153116694.1">
    <property type="nucleotide sequence ID" value="NZ_JACIGE010000007.1"/>
</dbReference>
<gene>
    <name evidence="3" type="ORF">GGD90_002112</name>
</gene>
<protein>
    <recommendedName>
        <fullName evidence="2">Tll0287-like domain-containing protein</fullName>
    </recommendedName>
</protein>
<feature type="signal peptide" evidence="1">
    <location>
        <begin position="1"/>
        <end position="20"/>
    </location>
</feature>
<dbReference type="InterPro" id="IPR021796">
    <property type="entry name" value="Tll0287-like_dom"/>
</dbReference>
<feature type="domain" description="Tll0287-like" evidence="2">
    <location>
        <begin position="54"/>
        <end position="195"/>
    </location>
</feature>
<evidence type="ECO:0000259" key="2">
    <source>
        <dbReference type="Pfam" id="PF11845"/>
    </source>
</evidence>
<accession>A0A840G012</accession>
<dbReference type="Pfam" id="PF11845">
    <property type="entry name" value="Tll0287-like"/>
    <property type="match status" value="1"/>
</dbReference>
<dbReference type="EMBL" id="JACIGE010000007">
    <property type="protein sequence ID" value="MBB4247727.1"/>
    <property type="molecule type" value="Genomic_DNA"/>
</dbReference>
<keyword evidence="1" id="KW-0732">Signal</keyword>
<proteinExistence type="predicted"/>
<evidence type="ECO:0000313" key="3">
    <source>
        <dbReference type="EMBL" id="MBB4247727.1"/>
    </source>
</evidence>
<dbReference type="OrthoDB" id="9797588at2"/>
<comment type="caution">
    <text evidence="3">The sequence shown here is derived from an EMBL/GenBank/DDBJ whole genome shotgun (WGS) entry which is preliminary data.</text>
</comment>
<sequence>MKISPLLLISLARLSPPGFAQDGTPPDLAAALAETKKTALPLLPKVVGAMQAAVAAKGAAGAIPVCRVEAPTLLQAMRQQTGWEIRRVSLKMRNPATGTPDAWEVRQLADFNIRAANGEKPEQIEASAVIDEGGGKRSLRYMKALPTAPVCLQCHGPAESLGEDLRHSLARDYPDDRALGYAAGQVRGALSVRRPL</sequence>
<name>A0A840G012_RHOTE</name>
<evidence type="ECO:0000313" key="4">
    <source>
        <dbReference type="Proteomes" id="UP000587070"/>
    </source>
</evidence>
<keyword evidence="4" id="KW-1185">Reference proteome</keyword>
<organism evidence="3 4">
    <name type="scientific">Rhodocyclus tenuis</name>
    <name type="common">Rhodospirillum tenue</name>
    <dbReference type="NCBI Taxonomy" id="1066"/>
    <lineage>
        <taxon>Bacteria</taxon>
        <taxon>Pseudomonadati</taxon>
        <taxon>Pseudomonadota</taxon>
        <taxon>Betaproteobacteria</taxon>
        <taxon>Rhodocyclales</taxon>
        <taxon>Rhodocyclaceae</taxon>
        <taxon>Rhodocyclus</taxon>
    </lineage>
</organism>
<feature type="chain" id="PRO_5032975686" description="Tll0287-like domain-containing protein" evidence="1">
    <location>
        <begin position="21"/>
        <end position="196"/>
    </location>
</feature>
<evidence type="ECO:0000256" key="1">
    <source>
        <dbReference type="SAM" id="SignalP"/>
    </source>
</evidence>
<dbReference type="Proteomes" id="UP000587070">
    <property type="component" value="Unassembled WGS sequence"/>
</dbReference>
<dbReference type="AlphaFoldDB" id="A0A840G012"/>
<reference evidence="3 4" key="1">
    <citation type="submission" date="2020-08" db="EMBL/GenBank/DDBJ databases">
        <title>Genome sequencing of Purple Non-Sulfur Bacteria from various extreme environments.</title>
        <authorList>
            <person name="Mayer M."/>
        </authorList>
    </citation>
    <scope>NUCLEOTIDE SEQUENCE [LARGE SCALE GENOMIC DNA]</scope>
    <source>
        <strain evidence="3 4">2761</strain>
    </source>
</reference>